<evidence type="ECO:0000313" key="3">
    <source>
        <dbReference type="Proteomes" id="UP000676194"/>
    </source>
</evidence>
<name>A0A8E6B4Z0_9BACT</name>
<dbReference type="KEGG" id="tsph:KIH39_20420"/>
<protein>
    <submittedName>
        <fullName evidence="2">Glycosyltransferase family 2 protein</fullName>
    </submittedName>
</protein>
<gene>
    <name evidence="2" type="ORF">KIH39_20420</name>
</gene>
<accession>A0A8E6B4Z0</accession>
<organism evidence="2 3">
    <name type="scientific">Telmatocola sphagniphila</name>
    <dbReference type="NCBI Taxonomy" id="1123043"/>
    <lineage>
        <taxon>Bacteria</taxon>
        <taxon>Pseudomonadati</taxon>
        <taxon>Planctomycetota</taxon>
        <taxon>Planctomycetia</taxon>
        <taxon>Gemmatales</taxon>
        <taxon>Gemmataceae</taxon>
    </lineage>
</organism>
<dbReference type="RefSeq" id="WP_213495072.1">
    <property type="nucleotide sequence ID" value="NZ_CP074694.1"/>
</dbReference>
<dbReference type="InterPro" id="IPR029044">
    <property type="entry name" value="Nucleotide-diphossugar_trans"/>
</dbReference>
<dbReference type="PANTHER" id="PTHR43179">
    <property type="entry name" value="RHAMNOSYLTRANSFERASE WBBL"/>
    <property type="match status" value="1"/>
</dbReference>
<feature type="domain" description="Glycosyltransferase 2-like" evidence="1">
    <location>
        <begin position="6"/>
        <end position="142"/>
    </location>
</feature>
<dbReference type="SUPFAM" id="SSF53448">
    <property type="entry name" value="Nucleotide-diphospho-sugar transferases"/>
    <property type="match status" value="1"/>
</dbReference>
<reference evidence="2" key="1">
    <citation type="submission" date="2021-05" db="EMBL/GenBank/DDBJ databases">
        <title>Complete genome sequence of the cellulolytic planctomycete Telmatocola sphagniphila SP2T and characterization of the first cellulase from planctomycetes.</title>
        <authorList>
            <person name="Rakitin A.L."/>
            <person name="Beletsky A.V."/>
            <person name="Naumoff D.G."/>
            <person name="Kulichevskaya I.S."/>
            <person name="Mardanov A.V."/>
            <person name="Ravin N.V."/>
            <person name="Dedysh S.N."/>
        </authorList>
    </citation>
    <scope>NUCLEOTIDE SEQUENCE</scope>
    <source>
        <strain evidence="2">SP2T</strain>
    </source>
</reference>
<dbReference type="Pfam" id="PF00535">
    <property type="entry name" value="Glycos_transf_2"/>
    <property type="match status" value="1"/>
</dbReference>
<dbReference type="InterPro" id="IPR001173">
    <property type="entry name" value="Glyco_trans_2-like"/>
</dbReference>
<dbReference type="Gene3D" id="3.90.550.10">
    <property type="entry name" value="Spore Coat Polysaccharide Biosynthesis Protein SpsA, Chain A"/>
    <property type="match status" value="1"/>
</dbReference>
<sequence>MRTCRIIIVNYRTKELVADCLQSLEAEMRQEPGCHVIIADNASPDDSVGYLKNIIAQHNWTWASVLPLPKNGGFSYGNNAGIRPLFETDNDIRYIHLLNPDTIVRPGAISRLLDFLEEHSEVGIAGSFLEEIDGTPQCAAFNFHSVLSEFERGLRFGLVTKILHRQMVAPPPGGPTRRVNWVSGASMMIRREVFEDIGLFDEDYFLYYEETDFELRARRAGWPIWHVAESKVVHLEGASTGVTGAGRALKRVPSYWFESRRRYFRKHHGSGYEFMANLAYASAYGAWRIRRKLQGKPDPDPPRLWQDFVRFNFGLGR</sequence>
<dbReference type="AlphaFoldDB" id="A0A8E6B4Z0"/>
<proteinExistence type="predicted"/>
<keyword evidence="3" id="KW-1185">Reference proteome</keyword>
<evidence type="ECO:0000259" key="1">
    <source>
        <dbReference type="Pfam" id="PF00535"/>
    </source>
</evidence>
<dbReference type="PANTHER" id="PTHR43179:SF7">
    <property type="entry name" value="RHAMNOSYLTRANSFERASE WBBL"/>
    <property type="match status" value="1"/>
</dbReference>
<dbReference type="CDD" id="cd04186">
    <property type="entry name" value="GT_2_like_c"/>
    <property type="match status" value="1"/>
</dbReference>
<dbReference type="EMBL" id="CP074694">
    <property type="protein sequence ID" value="QVL31191.1"/>
    <property type="molecule type" value="Genomic_DNA"/>
</dbReference>
<evidence type="ECO:0000313" key="2">
    <source>
        <dbReference type="EMBL" id="QVL31191.1"/>
    </source>
</evidence>
<dbReference type="Proteomes" id="UP000676194">
    <property type="component" value="Chromosome"/>
</dbReference>